<feature type="transmembrane region" description="Helical" evidence="3">
    <location>
        <begin position="185"/>
        <end position="206"/>
    </location>
</feature>
<feature type="transmembrane region" description="Helical" evidence="3">
    <location>
        <begin position="94"/>
        <end position="115"/>
    </location>
</feature>
<feature type="transmembrane region" description="Helical" evidence="3">
    <location>
        <begin position="122"/>
        <end position="142"/>
    </location>
</feature>
<proteinExistence type="inferred from homology"/>
<comment type="subcellular location">
    <subcellularLocation>
        <location evidence="1">Endomembrane system</location>
        <topology evidence="1">Multi-pass membrane protein</topology>
    </subcellularLocation>
</comment>
<comment type="similarity">
    <text evidence="2">Belongs to the EamA transporter family.</text>
</comment>
<evidence type="ECO:0000256" key="3">
    <source>
        <dbReference type="SAM" id="Phobius"/>
    </source>
</evidence>
<dbReference type="InterPro" id="IPR000620">
    <property type="entry name" value="EamA_dom"/>
</dbReference>
<evidence type="ECO:0000313" key="6">
    <source>
        <dbReference type="Proteomes" id="UP000016361"/>
    </source>
</evidence>
<keyword evidence="3" id="KW-1133">Transmembrane helix</keyword>
<reference evidence="6" key="1">
    <citation type="journal article" date="2013" name="Genome Announc.">
        <title>Draft Genome Sequence of D-Branched-Chain Amino Acid Producer Lactobacillus otakiensis JCM 15040T, Isolated from a Traditional Japanese Pickle.</title>
        <authorList>
            <person name="Doi K."/>
            <person name="Mori K."/>
            <person name="Mutaguchi Y."/>
            <person name="Tashiro K."/>
            <person name="Fujino Y."/>
            <person name="Ohmori T."/>
            <person name="Kuhara S."/>
            <person name="Ohshima T."/>
        </authorList>
    </citation>
    <scope>NUCLEOTIDE SEQUENCE [LARGE SCALE GENOMIC DNA]</scope>
    <source>
        <strain evidence="6">JCM 15040</strain>
    </source>
</reference>
<keyword evidence="3" id="KW-0812">Transmembrane</keyword>
<keyword evidence="3" id="KW-0472">Membrane</keyword>
<dbReference type="RefSeq" id="WP_020281027.1">
    <property type="nucleotide sequence ID" value="NZ_AZED01000013.1"/>
</dbReference>
<feature type="domain" description="EamA" evidence="4">
    <location>
        <begin position="7"/>
        <end position="138"/>
    </location>
</feature>
<feature type="transmembrane region" description="Helical" evidence="3">
    <location>
        <begin position="212"/>
        <end position="233"/>
    </location>
</feature>
<name>S4NKY8_9LACO</name>
<dbReference type="EMBL" id="BASH01000003">
    <property type="protein sequence ID" value="GAD16576.1"/>
    <property type="molecule type" value="Genomic_DNA"/>
</dbReference>
<feature type="domain" description="EamA" evidence="4">
    <location>
        <begin position="151"/>
        <end position="284"/>
    </location>
</feature>
<evidence type="ECO:0000259" key="4">
    <source>
        <dbReference type="Pfam" id="PF00892"/>
    </source>
</evidence>
<evidence type="ECO:0000256" key="2">
    <source>
        <dbReference type="ARBA" id="ARBA00007362"/>
    </source>
</evidence>
<dbReference type="Pfam" id="PF00892">
    <property type="entry name" value="EamA"/>
    <property type="match status" value="2"/>
</dbReference>
<dbReference type="InterPro" id="IPR037185">
    <property type="entry name" value="EmrE-like"/>
</dbReference>
<feature type="transmembrane region" description="Helical" evidence="3">
    <location>
        <begin position="154"/>
        <end position="173"/>
    </location>
</feature>
<dbReference type="OrthoDB" id="3180815at2"/>
<feature type="transmembrane region" description="Helical" evidence="3">
    <location>
        <begin position="35"/>
        <end position="55"/>
    </location>
</feature>
<evidence type="ECO:0000256" key="1">
    <source>
        <dbReference type="ARBA" id="ARBA00004127"/>
    </source>
</evidence>
<feature type="transmembrane region" description="Helical" evidence="3">
    <location>
        <begin position="240"/>
        <end position="261"/>
    </location>
</feature>
<dbReference type="GeneID" id="301048083"/>
<organism evidence="5 6">
    <name type="scientific">Lentilactobacillus otakiensis DSM 19908 = JCM 15040</name>
    <dbReference type="NCBI Taxonomy" id="1423780"/>
    <lineage>
        <taxon>Bacteria</taxon>
        <taxon>Bacillati</taxon>
        <taxon>Bacillota</taxon>
        <taxon>Bacilli</taxon>
        <taxon>Lactobacillales</taxon>
        <taxon>Lactobacillaceae</taxon>
        <taxon>Lentilactobacillus</taxon>
    </lineage>
</organism>
<accession>S4NKY8</accession>
<comment type="caution">
    <text evidence="5">The sequence shown here is derived from an EMBL/GenBank/DDBJ whole genome shotgun (WGS) entry which is preliminary data.</text>
</comment>
<dbReference type="STRING" id="1423780.FD05_GL000817"/>
<dbReference type="SUPFAM" id="SSF103481">
    <property type="entry name" value="Multidrug resistance efflux transporter EmrE"/>
    <property type="match status" value="2"/>
</dbReference>
<protein>
    <submittedName>
        <fullName evidence="5">Membrane protein</fullName>
    </submittedName>
</protein>
<dbReference type="AlphaFoldDB" id="S4NKY8"/>
<feature type="transmembrane region" description="Helical" evidence="3">
    <location>
        <begin position="67"/>
        <end position="88"/>
    </location>
</feature>
<evidence type="ECO:0000313" key="5">
    <source>
        <dbReference type="EMBL" id="GAD16576.1"/>
    </source>
</evidence>
<feature type="transmembrane region" description="Helical" evidence="3">
    <location>
        <begin position="267"/>
        <end position="288"/>
    </location>
</feature>
<gene>
    <name evidence="5" type="ORF">LOT_1114</name>
</gene>
<dbReference type="GO" id="GO:0016020">
    <property type="term" value="C:membrane"/>
    <property type="evidence" value="ECO:0007669"/>
    <property type="project" value="InterPro"/>
</dbReference>
<sequence length="299" mass="32674">MKRYAPLFVALGAISYGIPGSLFKMARADQVTDSLLLSMTFLIAFIIFSFARRLLKPDDRYVADRKLKWLVIISGSSMGFTNTFYLLSLAYVPVAIAAVMMMQSVWLSIAISCLIHRQFPTVTQAISVITILIGTVLATGLFPLHQNVSWKGMGLSFLSALAYALTIQFTGNVGSNLHPLTKAQLMSGGALIVILVIWLPTILPVHHLITGIQWGGITSFFAMLLPLTCFSFFMPHLSLGIGPIISSLELPSSVVFAFILLGEAVTISQIVGVCLIILAVILSNILPFRLHGQYQQMRP</sequence>
<dbReference type="eggNOG" id="COG0697">
    <property type="taxonomic scope" value="Bacteria"/>
</dbReference>
<dbReference type="Proteomes" id="UP000016361">
    <property type="component" value="Unassembled WGS sequence"/>
</dbReference>
<keyword evidence="6" id="KW-1185">Reference proteome</keyword>
<dbReference type="PATRIC" id="fig|1423780.4.peg.820"/>